<organism evidence="1 2">
    <name type="scientific">Gossypium trilobum</name>
    <dbReference type="NCBI Taxonomy" id="34281"/>
    <lineage>
        <taxon>Eukaryota</taxon>
        <taxon>Viridiplantae</taxon>
        <taxon>Streptophyta</taxon>
        <taxon>Embryophyta</taxon>
        <taxon>Tracheophyta</taxon>
        <taxon>Spermatophyta</taxon>
        <taxon>Magnoliopsida</taxon>
        <taxon>eudicotyledons</taxon>
        <taxon>Gunneridae</taxon>
        <taxon>Pentapetalae</taxon>
        <taxon>rosids</taxon>
        <taxon>malvids</taxon>
        <taxon>Malvales</taxon>
        <taxon>Malvaceae</taxon>
        <taxon>Malvoideae</taxon>
        <taxon>Gossypium</taxon>
    </lineage>
</organism>
<name>A0A7J9DXT6_9ROSI</name>
<evidence type="ECO:0000313" key="2">
    <source>
        <dbReference type="Proteomes" id="UP000593568"/>
    </source>
</evidence>
<gene>
    <name evidence="1" type="ORF">Gotri_014404</name>
</gene>
<keyword evidence="2" id="KW-1185">Reference proteome</keyword>
<evidence type="ECO:0000313" key="1">
    <source>
        <dbReference type="EMBL" id="MBA0765155.1"/>
    </source>
</evidence>
<protein>
    <submittedName>
        <fullName evidence="1">Uncharacterized protein</fullName>
    </submittedName>
</protein>
<sequence length="43" mass="4804">MATRNLNTICSFKEPPTSVRALLLTDLQQLKTIGNSHKNYVDA</sequence>
<accession>A0A7J9DXT6</accession>
<comment type="caution">
    <text evidence="1">The sequence shown here is derived from an EMBL/GenBank/DDBJ whole genome shotgun (WGS) entry which is preliminary data.</text>
</comment>
<feature type="non-terminal residue" evidence="1">
    <location>
        <position position="43"/>
    </location>
</feature>
<reference evidence="1 2" key="1">
    <citation type="journal article" date="2019" name="Genome Biol. Evol.">
        <title>Insights into the evolution of the New World diploid cottons (Gossypium, subgenus Houzingenia) based on genome sequencing.</title>
        <authorList>
            <person name="Grover C.E."/>
            <person name="Arick M.A. 2nd"/>
            <person name="Thrash A."/>
            <person name="Conover J.L."/>
            <person name="Sanders W.S."/>
            <person name="Peterson D.G."/>
            <person name="Frelichowski J.E."/>
            <person name="Scheffler J.A."/>
            <person name="Scheffler B.E."/>
            <person name="Wendel J.F."/>
        </authorList>
    </citation>
    <scope>NUCLEOTIDE SEQUENCE [LARGE SCALE GENOMIC DNA]</scope>
    <source>
        <strain evidence="1">8</strain>
        <tissue evidence="1">Leaf</tissue>
    </source>
</reference>
<dbReference type="Proteomes" id="UP000593568">
    <property type="component" value="Unassembled WGS sequence"/>
</dbReference>
<proteinExistence type="predicted"/>
<dbReference type="AlphaFoldDB" id="A0A7J9DXT6"/>
<dbReference type="EMBL" id="JABEZW010000005">
    <property type="protein sequence ID" value="MBA0765155.1"/>
    <property type="molecule type" value="Genomic_DNA"/>
</dbReference>